<evidence type="ECO:0000313" key="3">
    <source>
        <dbReference type="Proteomes" id="UP000242877"/>
    </source>
</evidence>
<organism evidence="2 3">
    <name type="scientific">Ascosphaera apis ARSEF 7405</name>
    <dbReference type="NCBI Taxonomy" id="392613"/>
    <lineage>
        <taxon>Eukaryota</taxon>
        <taxon>Fungi</taxon>
        <taxon>Dikarya</taxon>
        <taxon>Ascomycota</taxon>
        <taxon>Pezizomycotina</taxon>
        <taxon>Eurotiomycetes</taxon>
        <taxon>Eurotiomycetidae</taxon>
        <taxon>Onygenales</taxon>
        <taxon>Ascosphaeraceae</taxon>
        <taxon>Ascosphaera</taxon>
    </lineage>
</organism>
<feature type="compositionally biased region" description="Polar residues" evidence="1">
    <location>
        <begin position="916"/>
        <end position="928"/>
    </location>
</feature>
<protein>
    <submittedName>
        <fullName evidence="2">Thioredoxin-like fold protein</fullName>
    </submittedName>
</protein>
<dbReference type="Proteomes" id="UP000242877">
    <property type="component" value="Unassembled WGS sequence"/>
</dbReference>
<feature type="region of interest" description="Disordered" evidence="1">
    <location>
        <begin position="643"/>
        <end position="711"/>
    </location>
</feature>
<reference evidence="2 3" key="1">
    <citation type="journal article" date="2016" name="Genome Biol. Evol.">
        <title>Divergent and convergent evolution of fungal pathogenicity.</title>
        <authorList>
            <person name="Shang Y."/>
            <person name="Xiao G."/>
            <person name="Zheng P."/>
            <person name="Cen K."/>
            <person name="Zhan S."/>
            <person name="Wang C."/>
        </authorList>
    </citation>
    <scope>NUCLEOTIDE SEQUENCE [LARGE SCALE GENOMIC DNA]</scope>
    <source>
        <strain evidence="2 3">ARSEF 7405</strain>
    </source>
</reference>
<evidence type="ECO:0000313" key="2">
    <source>
        <dbReference type="EMBL" id="KZZ93590.1"/>
    </source>
</evidence>
<sequence length="990" mass="107618">MSAKEGPSRSTSYADDPTLYLYTSLTAASSHITTATSRLETILRGNRLDFKPVDLAADENARTLWRRRAGGKKLPGLVKFGTVIGNIDEVDEWNEQEILLEKIKNVPGRKPSLEDKLTETANVKPNPIAPSLKSVKNEKPAAPKPVPVPAEEINSKKHRRVLSDAEFEDLLNAAKADNPDAETIDALLRESERRKSIIDLKNAGKPTNKELEQKDTVSQTPPTTIPAKPEPATIPADTTTTTTTAKAQEPNGLEHGKVGEKKEKEASVAETPKFKEVSDEEIARAQAAQAKNIAAASEAAAKKAKEQNRAKLLAAAGRSTAAVEEPKLKGAAETPVAVPEEKADDKKDDEVKVDAAKEESVKEDPVQVVDNGNADAVKVENEAEKKEETAAEKIENAEISTNADAKDEPASKAENIVVDPEQPKEADPAIIPPTEKENKIESDIPEKADTTAPLQAPAVKEEDNKQDFNQDKTETPEPKVDETTEKQLENGAQDVTEPEIKTEEPRENTAVPQAEDTSPSPAVPEVETKPEQQATPVVADKEDPAKEEPATKEPAKETPVDKADKGEKPKVEEVQQLEPETSEVKSEMNKQTQPEEDRTVTPATAAATPETEKANVEEELAEKQDDVDVSLDELIRQHNLAAELAAQPIPEPPEEETVIAPIKEEPKAAPAPSLPQQPVKKEEPVAKSKQDEKDRNIPQRMSTVKSTKIPSELFTSSELNLDFNFDLDKISAHTSADKESHSYGSLRPTSRASSTRPYSTLIESKSEKEKDPGSHRLSFIPRHRHTRTSSSKFSGFGESRAAKRRTREFSQDETASMMTEPEGSRSFSLSAPSQQQSQSQYSVPTDKGTPGPRYSTEAPTTGAANDYFASSAAETTDKNNPPQLIVTSNGSTNEVPVAFSETRDLDLSLNIPEITTLPQRPASSTGVSPQVPGSAHSNSPEGATARKSSSRKRTKSLSIEPAQSSKEKGRKMLEGKKNTKKEGKSHCFCM</sequence>
<dbReference type="Gene3D" id="3.40.30.10">
    <property type="entry name" value="Glutaredoxin"/>
    <property type="match status" value="1"/>
</dbReference>
<feature type="compositionally biased region" description="Polar residues" evidence="1">
    <location>
        <begin position="699"/>
        <end position="711"/>
    </location>
</feature>
<feature type="region of interest" description="Disordered" evidence="1">
    <location>
        <begin position="318"/>
        <end position="627"/>
    </location>
</feature>
<dbReference type="EMBL" id="AZGZ01000008">
    <property type="protein sequence ID" value="KZZ93590.1"/>
    <property type="molecule type" value="Genomic_DNA"/>
</dbReference>
<feature type="compositionally biased region" description="Basic and acidic residues" evidence="1">
    <location>
        <begin position="339"/>
        <end position="365"/>
    </location>
</feature>
<dbReference type="VEuPathDB" id="FungiDB:AAP_02382"/>
<feature type="compositionally biased region" description="Basic and acidic residues" evidence="1">
    <location>
        <begin position="459"/>
        <end position="488"/>
    </location>
</feature>
<comment type="caution">
    <text evidence="2">The sequence shown here is derived from an EMBL/GenBank/DDBJ whole genome shotgun (WGS) entry which is preliminary data.</text>
</comment>
<feature type="compositionally biased region" description="Basic and acidic residues" evidence="1">
    <location>
        <begin position="679"/>
        <end position="697"/>
    </location>
</feature>
<evidence type="ECO:0000256" key="1">
    <source>
        <dbReference type="SAM" id="MobiDB-lite"/>
    </source>
</evidence>
<feature type="compositionally biased region" description="Polar residues" evidence="1">
    <location>
        <begin position="872"/>
        <end position="891"/>
    </location>
</feature>
<dbReference type="SUPFAM" id="SSF52833">
    <property type="entry name" value="Thioredoxin-like"/>
    <property type="match status" value="1"/>
</dbReference>
<feature type="compositionally biased region" description="Basic and acidic residues" evidence="1">
    <location>
        <begin position="610"/>
        <end position="626"/>
    </location>
</feature>
<feature type="compositionally biased region" description="Basic and acidic residues" evidence="1">
    <location>
        <begin position="434"/>
        <end position="449"/>
    </location>
</feature>
<dbReference type="OrthoDB" id="9932926at2759"/>
<accession>A0A166P008</accession>
<name>A0A166P008_9EURO</name>
<feature type="region of interest" description="Disordered" evidence="1">
    <location>
        <begin position="734"/>
        <end position="891"/>
    </location>
</feature>
<feature type="compositionally biased region" description="Polar residues" evidence="1">
    <location>
        <begin position="747"/>
        <end position="763"/>
    </location>
</feature>
<feature type="compositionally biased region" description="Low complexity" evidence="1">
    <location>
        <begin position="826"/>
        <end position="842"/>
    </location>
</feature>
<gene>
    <name evidence="2" type="ORF">AAP_02382</name>
</gene>
<dbReference type="InterPro" id="IPR036249">
    <property type="entry name" value="Thioredoxin-like_sf"/>
</dbReference>
<feature type="compositionally biased region" description="Basic and acidic residues" evidence="1">
    <location>
        <begin position="764"/>
        <end position="774"/>
    </location>
</feature>
<feature type="compositionally biased region" description="Basic and acidic residues" evidence="1">
    <location>
        <begin position="377"/>
        <end position="396"/>
    </location>
</feature>
<feature type="compositionally biased region" description="Basic and acidic residues" evidence="1">
    <location>
        <begin position="582"/>
        <end position="599"/>
    </location>
</feature>
<feature type="region of interest" description="Disordered" evidence="1">
    <location>
        <begin position="198"/>
        <end position="278"/>
    </location>
</feature>
<feature type="region of interest" description="Disordered" evidence="1">
    <location>
        <begin position="123"/>
        <end position="159"/>
    </location>
</feature>
<feature type="region of interest" description="Disordered" evidence="1">
    <location>
        <begin position="910"/>
        <end position="990"/>
    </location>
</feature>
<keyword evidence="3" id="KW-1185">Reference proteome</keyword>
<dbReference type="AlphaFoldDB" id="A0A166P008"/>
<feature type="compositionally biased region" description="Basic and acidic residues" evidence="1">
    <location>
        <begin position="539"/>
        <end position="573"/>
    </location>
</feature>
<proteinExistence type="predicted"/>
<feature type="compositionally biased region" description="Basic and acidic residues" evidence="1">
    <location>
        <begin position="498"/>
        <end position="507"/>
    </location>
</feature>
<feature type="compositionally biased region" description="Basic and acidic residues" evidence="1">
    <location>
        <begin position="965"/>
        <end position="990"/>
    </location>
</feature>
<feature type="compositionally biased region" description="Basic and acidic residues" evidence="1">
    <location>
        <begin position="252"/>
        <end position="278"/>
    </location>
</feature>